<evidence type="ECO:0000256" key="5">
    <source>
        <dbReference type="ARBA" id="ARBA00023125"/>
    </source>
</evidence>
<dbReference type="SMART" id="SM00487">
    <property type="entry name" value="DEXDc"/>
    <property type="match status" value="1"/>
</dbReference>
<organism evidence="10 11">
    <name type="scientific">Niallia alba</name>
    <dbReference type="NCBI Taxonomy" id="2729105"/>
    <lineage>
        <taxon>Bacteria</taxon>
        <taxon>Bacillati</taxon>
        <taxon>Bacillota</taxon>
        <taxon>Bacilli</taxon>
        <taxon>Bacillales</taxon>
        <taxon>Bacillaceae</taxon>
        <taxon>Niallia</taxon>
    </lineage>
</organism>
<dbReference type="InterPro" id="IPR004589">
    <property type="entry name" value="DNA_helicase_ATP-dep_RecQ"/>
</dbReference>
<comment type="caution">
    <text evidence="10">The sequence shown here is derived from an EMBL/GenBank/DDBJ whole genome shotgun (WGS) entry which is preliminary data.</text>
</comment>
<dbReference type="Pfam" id="PF00270">
    <property type="entry name" value="DEAD"/>
    <property type="match status" value="1"/>
</dbReference>
<dbReference type="FunFam" id="3.40.50.300:FF:001363">
    <property type="entry name" value="ATP-dependent DNA helicase RecQ"/>
    <property type="match status" value="1"/>
</dbReference>
<evidence type="ECO:0000256" key="4">
    <source>
        <dbReference type="ARBA" id="ARBA00022840"/>
    </source>
</evidence>
<evidence type="ECO:0000259" key="9">
    <source>
        <dbReference type="PROSITE" id="PS51194"/>
    </source>
</evidence>
<dbReference type="AlphaFoldDB" id="A0A7Y0KAT0"/>
<dbReference type="InterPro" id="IPR027417">
    <property type="entry name" value="P-loop_NTPase"/>
</dbReference>
<proteinExistence type="predicted"/>
<keyword evidence="3 10" id="KW-0347">Helicase</keyword>
<feature type="domain" description="Helicase C-terminal" evidence="9">
    <location>
        <begin position="215"/>
        <end position="365"/>
    </location>
</feature>
<dbReference type="GO" id="GO:0006310">
    <property type="term" value="P:DNA recombination"/>
    <property type="evidence" value="ECO:0007669"/>
    <property type="project" value="InterPro"/>
</dbReference>
<protein>
    <recommendedName>
        <fullName evidence="6">ATP-dependent DNA helicase RecQ</fullName>
    </recommendedName>
    <alternativeName>
        <fullName evidence="7">DNA 3'-5' helicase RecQ</fullName>
    </alternativeName>
</protein>
<dbReference type="GO" id="GO:0043138">
    <property type="term" value="F:3'-5' DNA helicase activity"/>
    <property type="evidence" value="ECO:0007669"/>
    <property type="project" value="TreeGrafter"/>
</dbReference>
<evidence type="ECO:0000313" key="11">
    <source>
        <dbReference type="Proteomes" id="UP000588491"/>
    </source>
</evidence>
<dbReference type="GO" id="GO:0003677">
    <property type="term" value="F:DNA binding"/>
    <property type="evidence" value="ECO:0007669"/>
    <property type="project" value="UniProtKB-KW"/>
</dbReference>
<evidence type="ECO:0000313" key="10">
    <source>
        <dbReference type="EMBL" id="NMO78285.1"/>
    </source>
</evidence>
<dbReference type="RefSeq" id="WP_016203154.1">
    <property type="nucleotide sequence ID" value="NZ_JABBPK010000001.1"/>
</dbReference>
<evidence type="ECO:0000256" key="7">
    <source>
        <dbReference type="ARBA" id="ARBA00044550"/>
    </source>
</evidence>
<dbReference type="EMBL" id="JABBPK010000001">
    <property type="protein sequence ID" value="NMO78285.1"/>
    <property type="molecule type" value="Genomic_DNA"/>
</dbReference>
<keyword evidence="11" id="KW-1185">Reference proteome</keyword>
<dbReference type="InterPro" id="IPR032284">
    <property type="entry name" value="RecQ_Zn-bd"/>
</dbReference>
<evidence type="ECO:0000256" key="2">
    <source>
        <dbReference type="ARBA" id="ARBA00022801"/>
    </source>
</evidence>
<dbReference type="InterPro" id="IPR011545">
    <property type="entry name" value="DEAD/DEAH_box_helicase_dom"/>
</dbReference>
<keyword evidence="2" id="KW-0378">Hydrolase</keyword>
<evidence type="ECO:0000259" key="8">
    <source>
        <dbReference type="PROSITE" id="PS51192"/>
    </source>
</evidence>
<dbReference type="SUPFAM" id="SSF52540">
    <property type="entry name" value="P-loop containing nucleoside triphosphate hydrolases"/>
    <property type="match status" value="1"/>
</dbReference>
<dbReference type="PANTHER" id="PTHR13710:SF84">
    <property type="entry name" value="ATP-DEPENDENT DNA HELICASE RECS-RELATED"/>
    <property type="match status" value="1"/>
</dbReference>
<dbReference type="Gene3D" id="3.40.50.300">
    <property type="entry name" value="P-loop containing nucleotide triphosphate hydrolases"/>
    <property type="match status" value="2"/>
</dbReference>
<name>A0A7Y0KAT0_9BACI</name>
<dbReference type="GO" id="GO:0030894">
    <property type="term" value="C:replisome"/>
    <property type="evidence" value="ECO:0007669"/>
    <property type="project" value="TreeGrafter"/>
</dbReference>
<dbReference type="PROSITE" id="PS51192">
    <property type="entry name" value="HELICASE_ATP_BIND_1"/>
    <property type="match status" value="1"/>
</dbReference>
<sequence length="497" mass="58011">MNLEAALRKYYQLSHFRSGQKETIQSILKQKHTLAMLPTGTGKSLCYQLPGRILEGAVIIISPLLSLMQDQVEQMKMKGEKRVVALNSFLTSVEKSRVLRQISQYKYIFISPEMISLPYILDKLQRMEISLFVIDEAHCISQWGYDFRPDYQKLGYIRQKLNNPLTLALTATATEEIRKDIINSLHLDEVEEIIYSVDRPNIAINIEELVHGQEKMEKLLDYIQKLDGQGIVYFSSKKLAEQTAAFLKERSSKRMMAYHGGMSQEDRILVQQQFQTGQLDVICATSAFGMGINKEDIRFIIHFHLPTQLESYLQEIGRAGRDGRQSVSFILYTPGDEWIAYQLIESELADELQINKWKLSLKKYPTFEAWQKKEGFQLEMLFTETQWRVLESYLEPNNKTVPELLSSLEMYNNFRNERVTEKKQKVQELIGWLHSASCRRMYIMDYFGEKYESKDKENCCDRCGLDLSAFFNSRNTNQHKVQVDWQEQLAFILNIKK</sequence>
<evidence type="ECO:0000256" key="3">
    <source>
        <dbReference type="ARBA" id="ARBA00022806"/>
    </source>
</evidence>
<dbReference type="GO" id="GO:0005737">
    <property type="term" value="C:cytoplasm"/>
    <property type="evidence" value="ECO:0007669"/>
    <property type="project" value="TreeGrafter"/>
</dbReference>
<evidence type="ECO:0000256" key="1">
    <source>
        <dbReference type="ARBA" id="ARBA00022741"/>
    </source>
</evidence>
<dbReference type="CDD" id="cd17920">
    <property type="entry name" value="DEXHc_RecQ"/>
    <property type="match status" value="1"/>
</dbReference>
<dbReference type="Pfam" id="PF16124">
    <property type="entry name" value="RecQ_Zn_bind"/>
    <property type="match status" value="1"/>
</dbReference>
<evidence type="ECO:0000256" key="6">
    <source>
        <dbReference type="ARBA" id="ARBA00044535"/>
    </source>
</evidence>
<feature type="domain" description="Helicase ATP-binding" evidence="8">
    <location>
        <begin position="24"/>
        <end position="191"/>
    </location>
</feature>
<keyword evidence="4" id="KW-0067">ATP-binding</keyword>
<accession>A0A7Y0KAT0</accession>
<keyword evidence="1" id="KW-0547">Nucleotide-binding</keyword>
<dbReference type="GO" id="GO:0009378">
    <property type="term" value="F:four-way junction helicase activity"/>
    <property type="evidence" value="ECO:0007669"/>
    <property type="project" value="TreeGrafter"/>
</dbReference>
<dbReference type="GO" id="GO:0005524">
    <property type="term" value="F:ATP binding"/>
    <property type="evidence" value="ECO:0007669"/>
    <property type="project" value="UniProtKB-KW"/>
</dbReference>
<dbReference type="SMART" id="SM00490">
    <property type="entry name" value="HELICc"/>
    <property type="match status" value="1"/>
</dbReference>
<dbReference type="PROSITE" id="PS51194">
    <property type="entry name" value="HELICASE_CTER"/>
    <property type="match status" value="1"/>
</dbReference>
<reference evidence="10 11" key="1">
    <citation type="submission" date="2020-04" db="EMBL/GenBank/DDBJ databases">
        <title>Bacillus sp. UniB3 isolated from commercial digestive syrup.</title>
        <authorList>
            <person name="Thorat V."/>
            <person name="Kirdat K."/>
            <person name="Tiwarekar B."/>
            <person name="Yadav A."/>
        </authorList>
    </citation>
    <scope>NUCLEOTIDE SEQUENCE [LARGE SCALE GENOMIC DNA]</scope>
    <source>
        <strain evidence="10 11">UniB3</strain>
    </source>
</reference>
<dbReference type="GO" id="GO:0043590">
    <property type="term" value="C:bacterial nucleoid"/>
    <property type="evidence" value="ECO:0007669"/>
    <property type="project" value="TreeGrafter"/>
</dbReference>
<dbReference type="NCBIfam" id="TIGR00614">
    <property type="entry name" value="recQ_fam"/>
    <property type="match status" value="1"/>
</dbReference>
<dbReference type="PROSITE" id="PS00690">
    <property type="entry name" value="DEAH_ATP_HELICASE"/>
    <property type="match status" value="1"/>
</dbReference>
<gene>
    <name evidence="10" type="ORF">HHU08_14965</name>
</gene>
<dbReference type="InterPro" id="IPR001650">
    <property type="entry name" value="Helicase_C-like"/>
</dbReference>
<dbReference type="GO" id="GO:0006281">
    <property type="term" value="P:DNA repair"/>
    <property type="evidence" value="ECO:0007669"/>
    <property type="project" value="TreeGrafter"/>
</dbReference>
<dbReference type="GO" id="GO:0016787">
    <property type="term" value="F:hydrolase activity"/>
    <property type="evidence" value="ECO:0007669"/>
    <property type="project" value="UniProtKB-KW"/>
</dbReference>
<dbReference type="PANTHER" id="PTHR13710">
    <property type="entry name" value="DNA HELICASE RECQ FAMILY MEMBER"/>
    <property type="match status" value="1"/>
</dbReference>
<dbReference type="InterPro" id="IPR002464">
    <property type="entry name" value="DNA/RNA_helicase_DEAH_CS"/>
</dbReference>
<dbReference type="Pfam" id="PF00271">
    <property type="entry name" value="Helicase_C"/>
    <property type="match status" value="1"/>
</dbReference>
<keyword evidence="5" id="KW-0238">DNA-binding</keyword>
<dbReference type="InterPro" id="IPR014001">
    <property type="entry name" value="Helicase_ATP-bd"/>
</dbReference>
<dbReference type="Proteomes" id="UP000588491">
    <property type="component" value="Unassembled WGS sequence"/>
</dbReference>